<evidence type="ECO:0000256" key="5">
    <source>
        <dbReference type="SAM" id="Phobius"/>
    </source>
</evidence>
<feature type="transmembrane region" description="Helical" evidence="5">
    <location>
        <begin position="99"/>
        <end position="118"/>
    </location>
</feature>
<dbReference type="STRING" id="137838.GCA_001458595_02586"/>
<accession>A0A2A7MHY7</accession>
<evidence type="ECO:0000256" key="2">
    <source>
        <dbReference type="ARBA" id="ARBA00022692"/>
    </source>
</evidence>
<evidence type="ECO:0000313" key="6">
    <source>
        <dbReference type="EMBL" id="CAG9708026.1"/>
    </source>
</evidence>
<keyword evidence="3 5" id="KW-1133">Transmembrane helix</keyword>
<evidence type="ECO:0000256" key="1">
    <source>
        <dbReference type="ARBA" id="ARBA00004141"/>
    </source>
</evidence>
<dbReference type="GO" id="GO:0006508">
    <property type="term" value="P:proteolysis"/>
    <property type="evidence" value="ECO:0007669"/>
    <property type="project" value="UniProtKB-KW"/>
</dbReference>
<dbReference type="EMBL" id="CAMTCP010000270">
    <property type="protein sequence ID" value="CAI3671341.1"/>
    <property type="molecule type" value="Genomic_DNA"/>
</dbReference>
<evidence type="ECO:0000256" key="4">
    <source>
        <dbReference type="ARBA" id="ARBA00023136"/>
    </source>
</evidence>
<gene>
    <name evidence="9" type="primary">glpG</name>
    <name evidence="7" type="ORF">CNEO2_60005</name>
    <name evidence="6" type="ORF">CNEO_43379</name>
    <name evidence="9" type="ORF">CNEONATNEC25_02018</name>
    <name evidence="8" type="ORF">CQ394_05590</name>
</gene>
<reference evidence="6" key="3">
    <citation type="submission" date="2021-10" db="EMBL/GenBank/DDBJ databases">
        <authorList>
            <person name="Mesa V."/>
        </authorList>
    </citation>
    <scope>NUCLEOTIDE SEQUENCE</scope>
    <source>
        <strain evidence="6">CC3_PB</strain>
    </source>
</reference>
<comment type="subcellular location">
    <subcellularLocation>
        <location evidence="1">Membrane</location>
        <topology evidence="1">Multi-pass membrane protein</topology>
    </subcellularLocation>
</comment>
<dbReference type="InterPro" id="IPR035952">
    <property type="entry name" value="Rhomboid-like_sf"/>
</dbReference>
<dbReference type="GO" id="GO:0008233">
    <property type="term" value="F:peptidase activity"/>
    <property type="evidence" value="ECO:0007669"/>
    <property type="project" value="UniProtKB-KW"/>
</dbReference>
<reference evidence="7" key="4">
    <citation type="submission" date="2022-10" db="EMBL/GenBank/DDBJ databases">
        <authorList>
            <person name="Aires J."/>
            <person name="Mesa V."/>
        </authorList>
    </citation>
    <scope>NUCLEOTIDE SEQUENCE</scope>
    <source>
        <strain evidence="7">Clostridium neonatale JD116</strain>
    </source>
</reference>
<evidence type="ECO:0000313" key="10">
    <source>
        <dbReference type="Proteomes" id="UP000220840"/>
    </source>
</evidence>
<dbReference type="Proteomes" id="UP000220840">
    <property type="component" value="Unassembled WGS sequence"/>
</dbReference>
<dbReference type="SUPFAM" id="SSF144091">
    <property type="entry name" value="Rhomboid-like"/>
    <property type="match status" value="1"/>
</dbReference>
<feature type="transmembrane region" description="Helical" evidence="5">
    <location>
        <begin position="181"/>
        <end position="197"/>
    </location>
</feature>
<dbReference type="RefSeq" id="WP_058295357.1">
    <property type="nucleotide sequence ID" value="NZ_CAKJVE010000004.1"/>
</dbReference>
<feature type="transmembrane region" description="Helical" evidence="5">
    <location>
        <begin position="130"/>
        <end position="150"/>
    </location>
</feature>
<dbReference type="EMBL" id="PDCJ01000001">
    <property type="protein sequence ID" value="PEG31199.1"/>
    <property type="molecule type" value="Genomic_DNA"/>
</dbReference>
<dbReference type="Proteomes" id="UP000431451">
    <property type="component" value="Unassembled WGS sequence"/>
</dbReference>
<evidence type="ECO:0000256" key="3">
    <source>
        <dbReference type="ARBA" id="ARBA00022989"/>
    </source>
</evidence>
<feature type="transmembrane region" description="Helical" evidence="5">
    <location>
        <begin position="20"/>
        <end position="39"/>
    </location>
</feature>
<dbReference type="EMBL" id="UWJD01000001">
    <property type="protein sequence ID" value="VCT84418.1"/>
    <property type="molecule type" value="Genomic_DNA"/>
</dbReference>
<evidence type="ECO:0000313" key="8">
    <source>
        <dbReference type="EMBL" id="PEG31199.1"/>
    </source>
</evidence>
<proteinExistence type="predicted"/>
<dbReference type="EC" id="3.4.21.105" evidence="9"/>
<reference evidence="8 10" key="1">
    <citation type="submission" date="2017-10" db="EMBL/GenBank/DDBJ databases">
        <title>Effective Description of Clostridium neonatale sp. nov. linked to necrotizing enterocolitis in neonates and a clarification of species assignable to the genus Clostridium (Prazmowski 1880) emend. Lawson and Rainey 2016.</title>
        <authorList>
            <person name="Bernard K."/>
            <person name="Burdz T."/>
            <person name="Wiebe D."/>
            <person name="Balcewich B."/>
            <person name="Alfa M."/>
            <person name="Bernier A.-M."/>
        </authorList>
    </citation>
    <scope>NUCLEOTIDE SEQUENCE [LARGE SCALE GENOMIC DNA]</scope>
    <source>
        <strain evidence="8 10">LCDC99A005</strain>
    </source>
</reference>
<keyword evidence="10" id="KW-1185">Reference proteome</keyword>
<sequence length="271" mass="31557">MKWLDKLERKFGRYYIPDLMLKVIIVSAILYVVTFFILGDTSFINSMILIPGKVMQGQIWRLITFIFIPPLTTSLLSVVLTLYFNYLAGVSLEREWGEFKFNVYFFFGMIATIIVSFITKSPVDGTNITLSIFLAFAKIFPEFTVLLFFIIPIKMKYLGYLSWAIVILNVVKSLITGNYGYALVYLLPLLNYIVFFGKSNYKNTKINATSKIRKNKYQKAFKVVEMPYKHKCTICGLTDADDKNMQFRYCSKCKGHHAYCEKHIYEHEHIK</sequence>
<dbReference type="Proteomes" id="UP001189143">
    <property type="component" value="Unassembled WGS sequence"/>
</dbReference>
<dbReference type="EMBL" id="CAKJVE010000004">
    <property type="protein sequence ID" value="CAG9708026.1"/>
    <property type="molecule type" value="Genomic_DNA"/>
</dbReference>
<keyword evidence="4 5" id="KW-0472">Membrane</keyword>
<feature type="transmembrane region" description="Helical" evidence="5">
    <location>
        <begin position="157"/>
        <end position="175"/>
    </location>
</feature>
<evidence type="ECO:0000313" key="11">
    <source>
        <dbReference type="Proteomes" id="UP000431451"/>
    </source>
</evidence>
<evidence type="ECO:0000313" key="9">
    <source>
        <dbReference type="EMBL" id="VCT84418.1"/>
    </source>
</evidence>
<feature type="transmembrane region" description="Helical" evidence="5">
    <location>
        <begin position="59"/>
        <end position="87"/>
    </location>
</feature>
<protein>
    <submittedName>
        <fullName evidence="6">Membrane protein</fullName>
    </submittedName>
    <submittedName>
        <fullName evidence="9">Rhomboid protease GlpG</fullName>
        <ecNumber evidence="9">3.4.21.105</ecNumber>
    </submittedName>
</protein>
<dbReference type="AlphaFoldDB" id="A0A2A7MHY7"/>
<name>A0A2A7MHY7_9CLOT</name>
<dbReference type="Proteomes" id="UP000789738">
    <property type="component" value="Unassembled WGS sequence"/>
</dbReference>
<reference evidence="9 11" key="2">
    <citation type="submission" date="2018-06" db="EMBL/GenBank/DDBJ databases">
        <authorList>
            <consortium name="IHU Genomes"/>
        </authorList>
    </citation>
    <scope>NUCLEOTIDE SEQUENCE [LARGE SCALE GENOMIC DNA]</scope>
    <source>
        <strain evidence="9 11">NEC25</strain>
    </source>
</reference>
<organism evidence="8 10">
    <name type="scientific">Clostridium neonatale</name>
    <dbReference type="NCBI Taxonomy" id="137838"/>
    <lineage>
        <taxon>Bacteria</taxon>
        <taxon>Bacillati</taxon>
        <taxon>Bacillota</taxon>
        <taxon>Clostridia</taxon>
        <taxon>Eubacteriales</taxon>
        <taxon>Clostridiaceae</taxon>
        <taxon>Clostridium</taxon>
    </lineage>
</organism>
<keyword evidence="9" id="KW-0645">Protease</keyword>
<dbReference type="GO" id="GO:0016020">
    <property type="term" value="C:membrane"/>
    <property type="evidence" value="ECO:0007669"/>
    <property type="project" value="UniProtKB-SubCell"/>
</dbReference>
<keyword evidence="9" id="KW-0378">Hydrolase</keyword>
<keyword evidence="2 5" id="KW-0812">Transmembrane</keyword>
<dbReference type="OrthoDB" id="9778756at2"/>
<dbReference type="Gene3D" id="1.20.1540.10">
    <property type="entry name" value="Rhomboid-like"/>
    <property type="match status" value="1"/>
</dbReference>
<evidence type="ECO:0000313" key="7">
    <source>
        <dbReference type="EMBL" id="CAI3671341.1"/>
    </source>
</evidence>